<sequence>MKYEQRTGEANYDYPYSHPTPQTSLPNHSQPDCQHILPMTNDQEDDTNRNLSAKLNTNQSSLPSPTANVSRNSSTEENSKEESQKPIRPKLINPHSTSQTLSNSSNRFQLYHHSSTYQLIYKSLLIFLLFIQSFVLIGFFASVYISLDGFIKISESVEYRTILAYLLIFIIATIFSVFIAIDSLLSKNVNQLIGLCLFNIAMSVYGAILPRQINHTIEPLSPGSLSADQLHSIQWRVIVVPAISGFCSIILFMLTWYFYREFGWYMYKQLGADIKLRKALRIKYTFYMLQKFNLFFLIGFCIQTVLYHGSNPTVQNIVLPSIALLVSCFVVLLASVAVERELKWIMALYYLVWTLAMTFLCYEIAKIYPKATEAHIQRSFILFASLTFVMLLSTGVFSIICCCNFGIGLKERRLRSPWSAALHSMMSNGKAQADSNNPDNCLHPANSRPILD</sequence>
<dbReference type="HOGENOM" id="CLU_605621_0_0_1"/>
<keyword evidence="4" id="KW-1185">Reference proteome</keyword>
<dbReference type="RefSeq" id="XP_007406690.1">
    <property type="nucleotide sequence ID" value="XM_007406628.1"/>
</dbReference>
<feature type="transmembrane region" description="Helical" evidence="2">
    <location>
        <begin position="317"/>
        <end position="336"/>
    </location>
</feature>
<evidence type="ECO:0000256" key="2">
    <source>
        <dbReference type="SAM" id="Phobius"/>
    </source>
</evidence>
<evidence type="ECO:0000313" key="3">
    <source>
        <dbReference type="EMBL" id="EGG10389.1"/>
    </source>
</evidence>
<dbReference type="GO" id="GO:0005794">
    <property type="term" value="C:Golgi apparatus"/>
    <property type="evidence" value="ECO:0007669"/>
    <property type="project" value="TreeGrafter"/>
</dbReference>
<protein>
    <submittedName>
        <fullName evidence="3">Uncharacterized protein</fullName>
    </submittedName>
</protein>
<feature type="compositionally biased region" description="Polar residues" evidence="1">
    <location>
        <begin position="429"/>
        <end position="439"/>
    </location>
</feature>
<feature type="transmembrane region" description="Helical" evidence="2">
    <location>
        <begin position="124"/>
        <end position="147"/>
    </location>
</feature>
<name>F4RBB6_MELLP</name>
<dbReference type="PANTHER" id="PTHR34391">
    <property type="entry name" value="UPF0658 GOLGI APPARATUS MEMBRANE PROTEIN C1952.10C-RELATED"/>
    <property type="match status" value="1"/>
</dbReference>
<keyword evidence="2" id="KW-1133">Transmembrane helix</keyword>
<dbReference type="OrthoDB" id="2448307at2759"/>
<feature type="transmembrane region" description="Helical" evidence="2">
    <location>
        <begin position="380"/>
        <end position="407"/>
    </location>
</feature>
<dbReference type="InParanoid" id="F4RBB6"/>
<dbReference type="GeneID" id="18931705"/>
<feature type="region of interest" description="Disordered" evidence="1">
    <location>
        <begin position="429"/>
        <end position="452"/>
    </location>
</feature>
<feature type="transmembrane region" description="Helical" evidence="2">
    <location>
        <begin position="284"/>
        <end position="305"/>
    </location>
</feature>
<keyword evidence="2" id="KW-0812">Transmembrane</keyword>
<dbReference type="InterPro" id="IPR040410">
    <property type="entry name" value="UPF0658_Golgi"/>
</dbReference>
<dbReference type="eggNOG" id="ENOG502RRZT">
    <property type="taxonomic scope" value="Eukaryota"/>
</dbReference>
<feature type="transmembrane region" description="Helical" evidence="2">
    <location>
        <begin position="233"/>
        <end position="259"/>
    </location>
</feature>
<gene>
    <name evidence="3" type="ORF">MELLADRAFT_71039</name>
</gene>
<dbReference type="Proteomes" id="UP000001072">
    <property type="component" value="Unassembled WGS sequence"/>
</dbReference>
<feature type="transmembrane region" description="Helical" evidence="2">
    <location>
        <begin position="162"/>
        <end position="185"/>
    </location>
</feature>
<evidence type="ECO:0000256" key="1">
    <source>
        <dbReference type="SAM" id="MobiDB-lite"/>
    </source>
</evidence>
<evidence type="ECO:0000313" key="4">
    <source>
        <dbReference type="Proteomes" id="UP000001072"/>
    </source>
</evidence>
<dbReference type="VEuPathDB" id="FungiDB:MELLADRAFT_71039"/>
<feature type="region of interest" description="Disordered" evidence="1">
    <location>
        <begin position="1"/>
        <end position="100"/>
    </location>
</feature>
<proteinExistence type="predicted"/>
<feature type="transmembrane region" description="Helical" evidence="2">
    <location>
        <begin position="348"/>
        <end position="368"/>
    </location>
</feature>
<dbReference type="EMBL" id="GL883095">
    <property type="protein sequence ID" value="EGG10389.1"/>
    <property type="molecule type" value="Genomic_DNA"/>
</dbReference>
<accession>F4RBB6</accession>
<dbReference type="PANTHER" id="PTHR34391:SF2">
    <property type="entry name" value="TRP C-TERMINAL DOMAIN-CONTAINING PROTEIN"/>
    <property type="match status" value="1"/>
</dbReference>
<keyword evidence="2" id="KW-0472">Membrane</keyword>
<dbReference type="KEGG" id="mlr:MELLADRAFT_71039"/>
<reference evidence="4" key="1">
    <citation type="journal article" date="2011" name="Proc. Natl. Acad. Sci. U.S.A.">
        <title>Obligate biotrophy features unraveled by the genomic analysis of rust fungi.</title>
        <authorList>
            <person name="Duplessis S."/>
            <person name="Cuomo C.A."/>
            <person name="Lin Y.-C."/>
            <person name="Aerts A."/>
            <person name="Tisserant E."/>
            <person name="Veneault-Fourrey C."/>
            <person name="Joly D.L."/>
            <person name="Hacquard S."/>
            <person name="Amselem J."/>
            <person name="Cantarel B.L."/>
            <person name="Chiu R."/>
            <person name="Coutinho P.M."/>
            <person name="Feau N."/>
            <person name="Field M."/>
            <person name="Frey P."/>
            <person name="Gelhaye E."/>
            <person name="Goldberg J."/>
            <person name="Grabherr M.G."/>
            <person name="Kodira C.D."/>
            <person name="Kohler A."/>
            <person name="Kuees U."/>
            <person name="Lindquist E.A."/>
            <person name="Lucas S.M."/>
            <person name="Mago R."/>
            <person name="Mauceli E."/>
            <person name="Morin E."/>
            <person name="Murat C."/>
            <person name="Pangilinan J.L."/>
            <person name="Park R."/>
            <person name="Pearson M."/>
            <person name="Quesneville H."/>
            <person name="Rouhier N."/>
            <person name="Sakthikumar S."/>
            <person name="Salamov A.A."/>
            <person name="Schmutz J."/>
            <person name="Selles B."/>
            <person name="Shapiro H."/>
            <person name="Tanguay P."/>
            <person name="Tuskan G.A."/>
            <person name="Henrissat B."/>
            <person name="Van de Peer Y."/>
            <person name="Rouze P."/>
            <person name="Ellis J.G."/>
            <person name="Dodds P.N."/>
            <person name="Schein J.E."/>
            <person name="Zhong S."/>
            <person name="Hamelin R.C."/>
            <person name="Grigoriev I.V."/>
            <person name="Szabo L.J."/>
            <person name="Martin F."/>
        </authorList>
    </citation>
    <scope>NUCLEOTIDE SEQUENCE [LARGE SCALE GENOMIC DNA]</scope>
    <source>
        <strain evidence="4">98AG31 / pathotype 3-4-7</strain>
    </source>
</reference>
<feature type="compositionally biased region" description="Polar residues" evidence="1">
    <location>
        <begin position="49"/>
        <end position="69"/>
    </location>
</feature>
<dbReference type="AlphaFoldDB" id="F4RBB6"/>
<feature type="compositionally biased region" description="Polar residues" evidence="1">
    <location>
        <begin position="19"/>
        <end position="32"/>
    </location>
</feature>
<organism evidence="4">
    <name type="scientific">Melampsora larici-populina (strain 98AG31 / pathotype 3-4-7)</name>
    <name type="common">Poplar leaf rust fungus</name>
    <dbReference type="NCBI Taxonomy" id="747676"/>
    <lineage>
        <taxon>Eukaryota</taxon>
        <taxon>Fungi</taxon>
        <taxon>Dikarya</taxon>
        <taxon>Basidiomycota</taxon>
        <taxon>Pucciniomycotina</taxon>
        <taxon>Pucciniomycetes</taxon>
        <taxon>Pucciniales</taxon>
        <taxon>Melampsoraceae</taxon>
        <taxon>Melampsora</taxon>
    </lineage>
</organism>
<feature type="transmembrane region" description="Helical" evidence="2">
    <location>
        <begin position="192"/>
        <end position="213"/>
    </location>
</feature>